<dbReference type="InterPro" id="IPR050232">
    <property type="entry name" value="FBL13/AtMIF1-like"/>
</dbReference>
<evidence type="ECO:0000259" key="1">
    <source>
        <dbReference type="SMART" id="SM00579"/>
    </source>
</evidence>
<dbReference type="SMART" id="SM00579">
    <property type="entry name" value="FBD"/>
    <property type="match status" value="1"/>
</dbReference>
<keyword evidence="3" id="KW-1185">Reference proteome</keyword>
<protein>
    <submittedName>
        <fullName evidence="2">OLC1v1031212C1</fullName>
    </submittedName>
</protein>
<sequence>MVVCTIFSHSLKRLRYYHGLCSDCEVAAASDQFKLQIGTPALECVVWDVFLSIKIVILNDLASLNEVTFDLSSIGGGLTLETIHIFDQAKILNLTLKETTGKFSACFTRVTKLFLTVNSIVFNFDVINSCPALEELRIRKWGCDALIRNGWRDPASVPKCLLHSLTTVSYEGFQDHEDEKAMLKYIVHHALVMERVDIHANPYRGLKGKFESFNKMLMLSRVSPACQIFFH</sequence>
<dbReference type="EMBL" id="OX459119">
    <property type="protein sequence ID" value="CAI9095294.1"/>
    <property type="molecule type" value="Genomic_DNA"/>
</dbReference>
<gene>
    <name evidence="2" type="ORF">OLC1_LOCUS6300</name>
</gene>
<accession>A0AAV1CI05</accession>
<evidence type="ECO:0000313" key="2">
    <source>
        <dbReference type="EMBL" id="CAI9095294.1"/>
    </source>
</evidence>
<dbReference type="Proteomes" id="UP001161247">
    <property type="component" value="Chromosome 2"/>
</dbReference>
<evidence type="ECO:0000313" key="3">
    <source>
        <dbReference type="Proteomes" id="UP001161247"/>
    </source>
</evidence>
<proteinExistence type="predicted"/>
<dbReference type="Pfam" id="PF08387">
    <property type="entry name" value="FBD"/>
    <property type="match status" value="1"/>
</dbReference>
<dbReference type="AlphaFoldDB" id="A0AAV1CI05"/>
<feature type="domain" description="FBD" evidence="1">
    <location>
        <begin position="159"/>
        <end position="231"/>
    </location>
</feature>
<dbReference type="PANTHER" id="PTHR31900:SF34">
    <property type="entry name" value="EMB|CAB62440.1-RELATED"/>
    <property type="match status" value="1"/>
</dbReference>
<dbReference type="PANTHER" id="PTHR31900">
    <property type="entry name" value="F-BOX/RNI SUPERFAMILY PROTEIN-RELATED"/>
    <property type="match status" value="1"/>
</dbReference>
<organism evidence="2 3">
    <name type="scientific">Oldenlandia corymbosa var. corymbosa</name>
    <dbReference type="NCBI Taxonomy" id="529605"/>
    <lineage>
        <taxon>Eukaryota</taxon>
        <taxon>Viridiplantae</taxon>
        <taxon>Streptophyta</taxon>
        <taxon>Embryophyta</taxon>
        <taxon>Tracheophyta</taxon>
        <taxon>Spermatophyta</taxon>
        <taxon>Magnoliopsida</taxon>
        <taxon>eudicotyledons</taxon>
        <taxon>Gunneridae</taxon>
        <taxon>Pentapetalae</taxon>
        <taxon>asterids</taxon>
        <taxon>lamiids</taxon>
        <taxon>Gentianales</taxon>
        <taxon>Rubiaceae</taxon>
        <taxon>Rubioideae</taxon>
        <taxon>Spermacoceae</taxon>
        <taxon>Hedyotis-Oldenlandia complex</taxon>
        <taxon>Oldenlandia</taxon>
    </lineage>
</organism>
<dbReference type="InterPro" id="IPR006566">
    <property type="entry name" value="FBD"/>
</dbReference>
<reference evidence="2" key="1">
    <citation type="submission" date="2023-03" db="EMBL/GenBank/DDBJ databases">
        <authorList>
            <person name="Julca I."/>
        </authorList>
    </citation>
    <scope>NUCLEOTIDE SEQUENCE</scope>
</reference>
<name>A0AAV1CI05_OLDCO</name>